<dbReference type="GO" id="GO:0042287">
    <property type="term" value="F:MHC protein binding"/>
    <property type="evidence" value="ECO:0007669"/>
    <property type="project" value="InterPro"/>
</dbReference>
<feature type="domain" description="ABC transmembrane type-1" evidence="24">
    <location>
        <begin position="166"/>
        <end position="447"/>
    </location>
</feature>
<protein>
    <recommendedName>
        <fullName evidence="20">Antigen peptide transporter 2</fullName>
        <ecNumber evidence="18">7.4.2.14</ecNumber>
    </recommendedName>
    <alternativeName>
        <fullName evidence="21">ATP-binding cassette sub-family B member 3</fullName>
    </alternativeName>
</protein>
<dbReference type="GO" id="GO:0042825">
    <property type="term" value="C:TAP complex"/>
    <property type="evidence" value="ECO:0007669"/>
    <property type="project" value="InterPro"/>
</dbReference>
<dbReference type="GO" id="GO:0015031">
    <property type="term" value="P:protein transport"/>
    <property type="evidence" value="ECO:0007669"/>
    <property type="project" value="UniProtKB-KW"/>
</dbReference>
<name>A0A9F2WLX4_PYTBI</name>
<dbReference type="InterPro" id="IPR017871">
    <property type="entry name" value="ABC_transporter-like_CS"/>
</dbReference>
<dbReference type="KEGG" id="pbi:103056839"/>
<evidence type="ECO:0000256" key="15">
    <source>
        <dbReference type="ARBA" id="ARBA00022989"/>
    </source>
</evidence>
<evidence type="ECO:0000256" key="20">
    <source>
        <dbReference type="ARBA" id="ARBA00070706"/>
    </source>
</evidence>
<dbReference type="GO" id="GO:0046872">
    <property type="term" value="F:metal ion binding"/>
    <property type="evidence" value="ECO:0007669"/>
    <property type="project" value="UniProtKB-KW"/>
</dbReference>
<dbReference type="GO" id="GO:0005524">
    <property type="term" value="F:ATP binding"/>
    <property type="evidence" value="ECO:0007669"/>
    <property type="project" value="UniProtKB-KW"/>
</dbReference>
<keyword evidence="8" id="KW-0256">Endoplasmic reticulum</keyword>
<dbReference type="FunFam" id="1.20.1560.10:FF:000042">
    <property type="entry name" value="Antigen peptide transporter 2"/>
    <property type="match status" value="1"/>
</dbReference>
<keyword evidence="10" id="KW-0460">Magnesium</keyword>
<keyword evidence="25" id="KW-1185">Reference proteome</keyword>
<evidence type="ECO:0000256" key="1">
    <source>
        <dbReference type="ARBA" id="ARBA00001946"/>
    </source>
</evidence>
<keyword evidence="12" id="KW-0391">Immunity</keyword>
<dbReference type="PANTHER" id="PTHR43394:SF14">
    <property type="entry name" value="TRANSPORTER 2, ATP BINDING CASSETTE SUBFAMILY B"/>
    <property type="match status" value="1"/>
</dbReference>
<feature type="transmembrane region" description="Helical" evidence="22">
    <location>
        <begin position="83"/>
        <end position="101"/>
    </location>
</feature>
<feature type="domain" description="ABC transporter" evidence="23">
    <location>
        <begin position="480"/>
        <end position="715"/>
    </location>
</feature>
<evidence type="ECO:0000256" key="14">
    <source>
        <dbReference type="ARBA" id="ARBA00022967"/>
    </source>
</evidence>
<comment type="catalytic activity">
    <reaction evidence="19">
        <text>a peptide antigen(in) + ATP + H2O = a peptide antigen(out) + ADP + phosphate + H(+)</text>
        <dbReference type="Rhea" id="RHEA:65972"/>
        <dbReference type="Rhea" id="RHEA-COMP:16941"/>
        <dbReference type="ChEBI" id="CHEBI:15377"/>
        <dbReference type="ChEBI" id="CHEBI:15378"/>
        <dbReference type="ChEBI" id="CHEBI:30616"/>
        <dbReference type="ChEBI" id="CHEBI:43474"/>
        <dbReference type="ChEBI" id="CHEBI:166823"/>
        <dbReference type="ChEBI" id="CHEBI:456216"/>
        <dbReference type="EC" id="7.4.2.14"/>
    </reaction>
    <physiologicalReaction direction="left-to-right" evidence="19">
        <dbReference type="Rhea" id="RHEA:65973"/>
    </physiologicalReaction>
</comment>
<evidence type="ECO:0000256" key="8">
    <source>
        <dbReference type="ARBA" id="ARBA00022824"/>
    </source>
</evidence>
<dbReference type="SMART" id="SM00382">
    <property type="entry name" value="AAA"/>
    <property type="match status" value="1"/>
</dbReference>
<reference evidence="26" key="1">
    <citation type="submission" date="2025-08" db="UniProtKB">
        <authorList>
            <consortium name="RefSeq"/>
        </authorList>
    </citation>
    <scope>IDENTIFICATION</scope>
    <source>
        <tissue evidence="26">Liver</tissue>
    </source>
</reference>
<comment type="similarity">
    <text evidence="3">Belongs to the ABC transporter superfamily. ABCB family. MHC peptide exporter (TC 3.A.1.209) subfamily.</text>
</comment>
<dbReference type="InterPro" id="IPR003593">
    <property type="entry name" value="AAA+_ATPase"/>
</dbReference>
<dbReference type="PANTHER" id="PTHR43394">
    <property type="entry name" value="ATP-DEPENDENT PERMEASE MDL1, MITOCHONDRIAL"/>
    <property type="match status" value="1"/>
</dbReference>
<gene>
    <name evidence="26" type="primary">TAP2</name>
</gene>
<keyword evidence="11" id="KW-0571">Peptide transport</keyword>
<evidence type="ECO:0000256" key="4">
    <source>
        <dbReference type="ARBA" id="ARBA00022448"/>
    </source>
</evidence>
<dbReference type="InterPro" id="IPR027417">
    <property type="entry name" value="P-loop_NTPase"/>
</dbReference>
<dbReference type="InterPro" id="IPR003439">
    <property type="entry name" value="ABC_transporter-like_ATP-bd"/>
</dbReference>
<evidence type="ECO:0000256" key="19">
    <source>
        <dbReference type="ARBA" id="ARBA00048240"/>
    </source>
</evidence>
<dbReference type="SUPFAM" id="SSF90123">
    <property type="entry name" value="ABC transporter transmembrane region"/>
    <property type="match status" value="1"/>
</dbReference>
<keyword evidence="5 22" id="KW-0812">Transmembrane</keyword>
<evidence type="ECO:0000256" key="6">
    <source>
        <dbReference type="ARBA" id="ARBA00022723"/>
    </source>
</evidence>
<dbReference type="InterPro" id="IPR039421">
    <property type="entry name" value="Type_1_exporter"/>
</dbReference>
<dbReference type="GO" id="GO:0015433">
    <property type="term" value="F:ABC-type peptide antigen transporter activity"/>
    <property type="evidence" value="ECO:0007669"/>
    <property type="project" value="UniProtKB-EC"/>
</dbReference>
<evidence type="ECO:0000313" key="25">
    <source>
        <dbReference type="Proteomes" id="UP000695026"/>
    </source>
</evidence>
<dbReference type="Pfam" id="PF00005">
    <property type="entry name" value="ABC_tran"/>
    <property type="match status" value="1"/>
</dbReference>
<feature type="transmembrane region" description="Helical" evidence="22">
    <location>
        <begin position="204"/>
        <end position="230"/>
    </location>
</feature>
<evidence type="ECO:0000313" key="26">
    <source>
        <dbReference type="RefSeq" id="XP_007443842.1"/>
    </source>
</evidence>
<keyword evidence="9" id="KW-0067">ATP-binding</keyword>
<evidence type="ECO:0000256" key="10">
    <source>
        <dbReference type="ARBA" id="ARBA00022842"/>
    </source>
</evidence>
<dbReference type="GO" id="GO:0015421">
    <property type="term" value="F:ABC-type oligopeptide transporter activity"/>
    <property type="evidence" value="ECO:0007669"/>
    <property type="project" value="TreeGrafter"/>
</dbReference>
<feature type="transmembrane region" description="Helical" evidence="22">
    <location>
        <begin position="45"/>
        <end position="71"/>
    </location>
</feature>
<accession>A0A9F2WLX4</accession>
<evidence type="ECO:0000259" key="24">
    <source>
        <dbReference type="PROSITE" id="PS50929"/>
    </source>
</evidence>
<evidence type="ECO:0000256" key="2">
    <source>
        <dbReference type="ARBA" id="ARBA00004477"/>
    </source>
</evidence>
<dbReference type="PROSITE" id="PS00211">
    <property type="entry name" value="ABC_TRANSPORTER_1"/>
    <property type="match status" value="1"/>
</dbReference>
<dbReference type="AlphaFoldDB" id="A0A9F2WLX4"/>
<dbReference type="InterPro" id="IPR036640">
    <property type="entry name" value="ABC1_TM_sf"/>
</dbReference>
<evidence type="ECO:0000259" key="23">
    <source>
        <dbReference type="PROSITE" id="PS50893"/>
    </source>
</evidence>
<dbReference type="InterPro" id="IPR011527">
    <property type="entry name" value="ABC1_TM_dom"/>
</dbReference>
<evidence type="ECO:0000256" key="9">
    <source>
        <dbReference type="ARBA" id="ARBA00022840"/>
    </source>
</evidence>
<keyword evidence="16" id="KW-1064">Adaptive immunity</keyword>
<dbReference type="InterPro" id="IPR005293">
    <property type="entry name" value="Tap2/ABCB3"/>
</dbReference>
<dbReference type="Pfam" id="PF00664">
    <property type="entry name" value="ABC_membrane"/>
    <property type="match status" value="1"/>
</dbReference>
<dbReference type="SUPFAM" id="SSF52540">
    <property type="entry name" value="P-loop containing nucleoside triphosphate hydrolases"/>
    <property type="match status" value="1"/>
</dbReference>
<keyword evidence="15 22" id="KW-1133">Transmembrane helix</keyword>
<dbReference type="GO" id="GO:0016887">
    <property type="term" value="F:ATP hydrolysis activity"/>
    <property type="evidence" value="ECO:0007669"/>
    <property type="project" value="InterPro"/>
</dbReference>
<comment type="cofactor">
    <cofactor evidence="1">
        <name>Mg(2+)</name>
        <dbReference type="ChEBI" id="CHEBI:18420"/>
    </cofactor>
</comment>
<dbReference type="Proteomes" id="UP000695026">
    <property type="component" value="Unplaced"/>
</dbReference>
<dbReference type="GO" id="GO:0046978">
    <property type="term" value="F:TAP1 binding"/>
    <property type="evidence" value="ECO:0007669"/>
    <property type="project" value="UniProtKB-ARBA"/>
</dbReference>
<dbReference type="GO" id="GO:0002250">
    <property type="term" value="P:adaptive immune response"/>
    <property type="evidence" value="ECO:0007669"/>
    <property type="project" value="UniProtKB-KW"/>
</dbReference>
<dbReference type="PRINTS" id="PR01897">
    <property type="entry name" value="TAP2PROTEIN"/>
</dbReference>
<evidence type="ECO:0000256" key="11">
    <source>
        <dbReference type="ARBA" id="ARBA00022856"/>
    </source>
</evidence>
<evidence type="ECO:0000256" key="12">
    <source>
        <dbReference type="ARBA" id="ARBA00022859"/>
    </source>
</evidence>
<dbReference type="Gene3D" id="1.20.1560.10">
    <property type="entry name" value="ABC transporter type 1, transmembrane domain"/>
    <property type="match status" value="1"/>
</dbReference>
<dbReference type="OMA" id="ERQRMTI"/>
<dbReference type="OrthoDB" id="6500128at2759"/>
<evidence type="ECO:0000256" key="3">
    <source>
        <dbReference type="ARBA" id="ARBA00006493"/>
    </source>
</evidence>
<keyword evidence="13" id="KW-0653">Protein transport</keyword>
<evidence type="ECO:0000256" key="18">
    <source>
        <dbReference type="ARBA" id="ARBA00034522"/>
    </source>
</evidence>
<evidence type="ECO:0000256" key="16">
    <source>
        <dbReference type="ARBA" id="ARBA00023130"/>
    </source>
</evidence>
<proteinExistence type="inferred from homology"/>
<evidence type="ECO:0000256" key="21">
    <source>
        <dbReference type="ARBA" id="ARBA00084065"/>
    </source>
</evidence>
<sequence>MEGLSRPLQEEPISKMLVPAVLQAAPLLLCDRILLSSLDGWHPSLAALGVPAAWLEAALRLLVLWGVRGLLTVGRPSPMPSSTVAAVSILPPLYLWVGRWLGDPPLLLSSAPWSWWLVSYGAVGFSHLLWGVLAERRSTEESLGEDKATLWKTLRLLRPDRPYLGGAFLFLVLAVTGETLLPYYTGRLIDILGTKCDPEAFSAAIFLLCLVSFGSSTFASCRGGLFMFTISRMVIRTRKLLFSSLVRQDLAFFQEVKAGVLGSRLSRDTALMSRSVPVNTNIFLRSLIQAIGLYGFMLGLSWRLTLLMLVETPLMMAVQKVYNTRHQSLLKAIQDSVARSEEMVREVVSSVETVRSLATEEEESQHYEASLEETCQLKNQRDLETAIYSIVIRLLHLSLKLLLLSCGYQQICAGLMTRGNLVSFILYQADVGDHVQTLMYTYGDALSNVGAAEKVFEYLRREPSVCTGGTLSPESLRGHVCFRNVSFCYPSRPNIQALKNVSFELRPREVTALVGLNGSGKSSCVALLERFYEPQSGEVLLDGVPVGEYGHKYLHRQVALVGQEPVLFSGSVWENITYGLRGCSEEDVSRAAKEADALGFIRELEGGFAADVGEKGGQLSLGQKQRLAIARALVRGPKVLVLDEATSALDPESEAAIQQSVRSSQARTVLVIAHRMQTVENTDKIVVLEGGEVVEEGSHAELMGQRGPYYRLVERTQAE</sequence>
<dbReference type="CTD" id="6891"/>
<dbReference type="RefSeq" id="XP_007443842.1">
    <property type="nucleotide sequence ID" value="XM_007443780.3"/>
</dbReference>
<dbReference type="FunFam" id="3.40.50.300:FF:000140">
    <property type="entry name" value="Lipid A export ATP-binding/permease protein MsbA"/>
    <property type="match status" value="1"/>
</dbReference>
<keyword evidence="6" id="KW-0479">Metal-binding</keyword>
<evidence type="ECO:0000256" key="7">
    <source>
        <dbReference type="ARBA" id="ARBA00022741"/>
    </source>
</evidence>
<dbReference type="Gene3D" id="3.40.50.300">
    <property type="entry name" value="P-loop containing nucleotide triphosphate hydrolases"/>
    <property type="match status" value="1"/>
</dbReference>
<evidence type="ECO:0000256" key="13">
    <source>
        <dbReference type="ARBA" id="ARBA00022927"/>
    </source>
</evidence>
<evidence type="ECO:0000256" key="22">
    <source>
        <dbReference type="SAM" id="Phobius"/>
    </source>
</evidence>
<dbReference type="GeneID" id="103056839"/>
<keyword evidence="14" id="KW-1278">Translocase</keyword>
<feature type="transmembrane region" description="Helical" evidence="22">
    <location>
        <begin position="163"/>
        <end position="184"/>
    </location>
</feature>
<feature type="transmembrane region" description="Helical" evidence="22">
    <location>
        <begin position="282"/>
        <end position="302"/>
    </location>
</feature>
<comment type="subcellular location">
    <subcellularLocation>
        <location evidence="2">Endoplasmic reticulum membrane</location>
        <topology evidence="2">Multi-pass membrane protein</topology>
    </subcellularLocation>
</comment>
<evidence type="ECO:0000256" key="17">
    <source>
        <dbReference type="ARBA" id="ARBA00023136"/>
    </source>
</evidence>
<dbReference type="GO" id="GO:0019885">
    <property type="term" value="P:antigen processing and presentation of endogenous peptide antigen via MHC class I"/>
    <property type="evidence" value="ECO:0007669"/>
    <property type="project" value="InterPro"/>
</dbReference>
<dbReference type="EC" id="7.4.2.14" evidence="18"/>
<dbReference type="PROSITE" id="PS50929">
    <property type="entry name" value="ABC_TM1F"/>
    <property type="match status" value="1"/>
</dbReference>
<keyword evidence="7" id="KW-0547">Nucleotide-binding</keyword>
<keyword evidence="17 22" id="KW-0472">Membrane</keyword>
<evidence type="ECO:0000256" key="5">
    <source>
        <dbReference type="ARBA" id="ARBA00022692"/>
    </source>
</evidence>
<dbReference type="PROSITE" id="PS50893">
    <property type="entry name" value="ABC_TRANSPORTER_2"/>
    <property type="match status" value="1"/>
</dbReference>
<organism evidence="25 26">
    <name type="scientific">Python bivittatus</name>
    <name type="common">Burmese python</name>
    <name type="synonym">Python molurus bivittatus</name>
    <dbReference type="NCBI Taxonomy" id="176946"/>
    <lineage>
        <taxon>Eukaryota</taxon>
        <taxon>Metazoa</taxon>
        <taxon>Chordata</taxon>
        <taxon>Craniata</taxon>
        <taxon>Vertebrata</taxon>
        <taxon>Euteleostomi</taxon>
        <taxon>Lepidosauria</taxon>
        <taxon>Squamata</taxon>
        <taxon>Bifurcata</taxon>
        <taxon>Unidentata</taxon>
        <taxon>Episquamata</taxon>
        <taxon>Toxicofera</taxon>
        <taxon>Serpentes</taxon>
        <taxon>Henophidia</taxon>
        <taxon>Pythonidae</taxon>
        <taxon>Python</taxon>
    </lineage>
</organism>
<keyword evidence="4" id="KW-0813">Transport</keyword>
<feature type="transmembrane region" description="Helical" evidence="22">
    <location>
        <begin position="113"/>
        <end position="133"/>
    </location>
</feature>